<reference evidence="2 3" key="1">
    <citation type="journal article" date="2019" name="ISME J.">
        <title>Insights into ecological role of a new deltaproteobacterial order Candidatus Acidulodesulfobacterales by metagenomics and metatranscriptomics.</title>
        <authorList>
            <person name="Tan S."/>
            <person name="Liu J."/>
            <person name="Fang Y."/>
            <person name="Hedlund B.P."/>
            <person name="Lian Z.H."/>
            <person name="Huang L.Y."/>
            <person name="Li J.T."/>
            <person name="Huang L.N."/>
            <person name="Li W.J."/>
            <person name="Jiang H.C."/>
            <person name="Dong H.L."/>
            <person name="Shu W.S."/>
        </authorList>
    </citation>
    <scope>NUCLEOTIDE SEQUENCE [LARGE SCALE GENOMIC DNA]</scope>
    <source>
        <strain evidence="2">AP2</strain>
    </source>
</reference>
<keyword evidence="1" id="KW-1133">Transmembrane helix</keyword>
<keyword evidence="1" id="KW-0472">Membrane</keyword>
<comment type="caution">
    <text evidence="2">The sequence shown here is derived from an EMBL/GenBank/DDBJ whole genome shotgun (WGS) entry which is preliminary data.</text>
</comment>
<evidence type="ECO:0000313" key="2">
    <source>
        <dbReference type="EMBL" id="RZD16983.1"/>
    </source>
</evidence>
<dbReference type="InterPro" id="IPR017850">
    <property type="entry name" value="Alkaline_phosphatase_core_sf"/>
</dbReference>
<proteinExistence type="predicted"/>
<gene>
    <name evidence="2" type="ORF">EVJ46_01740</name>
</gene>
<evidence type="ECO:0000313" key="3">
    <source>
        <dbReference type="Proteomes" id="UP000316562"/>
    </source>
</evidence>
<accession>A0A519BI76</accession>
<name>A0A519BI76_ACIG2</name>
<feature type="transmembrane region" description="Helical" evidence="1">
    <location>
        <begin position="162"/>
        <end position="184"/>
    </location>
</feature>
<dbReference type="InterPro" id="IPR002591">
    <property type="entry name" value="Phosphodiest/P_Trfase"/>
</dbReference>
<dbReference type="Proteomes" id="UP000316562">
    <property type="component" value="Unassembled WGS sequence"/>
</dbReference>
<dbReference type="Pfam" id="PF01663">
    <property type="entry name" value="Phosphodiest"/>
    <property type="match status" value="1"/>
</dbReference>
<evidence type="ECO:0000256" key="1">
    <source>
        <dbReference type="SAM" id="Phobius"/>
    </source>
</evidence>
<keyword evidence="1" id="KW-0812">Transmembrane</keyword>
<protein>
    <recommendedName>
        <fullName evidence="4">Alkaline phosphatase family protein</fullName>
    </recommendedName>
</protein>
<dbReference type="Gene3D" id="3.40.720.10">
    <property type="entry name" value="Alkaline Phosphatase, subunit A"/>
    <property type="match status" value="1"/>
</dbReference>
<organism evidence="2 3">
    <name type="scientific">Acididesulfobacter guangdongensis</name>
    <dbReference type="NCBI Taxonomy" id="2597225"/>
    <lineage>
        <taxon>Bacteria</taxon>
        <taxon>Deltaproteobacteria</taxon>
        <taxon>Candidatus Acidulodesulfobacterales</taxon>
        <taxon>Candidatus Acididesulfobacter</taxon>
    </lineage>
</organism>
<dbReference type="AlphaFoldDB" id="A0A519BI76"/>
<sequence length="581" mass="67698">MKINLKIFSKSIRKIKITKPINEKGFVIFQIDGLSKKALDKAFEYNLMPFLKKMVLKKDYLLTDYFTGVPSDTPFFQAGLLYGDNENIPGFRWIEKDTGNEIIFKKPDSAGHIEAMLSKNHKGLLKGGSSYVNLFSGGASRSTFTLSTFSVRYLFKKKVRHFDIFIIFIFHIFTLLKTIFYVIFEFFFELYEKILDVIKKRVVRPEGIFPFARAISNVIFKEIETFGAIMDISRGVPSIYMDFTGYDELSHHRGPYSISAMRTLKAIDRKIKYIFKELEKSERKYDFFIISDHGHTPSVPFVHLNNDEKLETVINKFLTENKGADTDIKKNYTVYEFDTGYNVIFKRLFLYIDDLLKKNNCKTVYDKLFNKIKYNYETKKNINSKNVVDWKNKNVIYIMNSGPMSNIYFSDKKIKMNTEEIEFFYPGLIERLCDIQHIGFIMGINKKNDVVISYKGSEGFKPFFKHDMAADEKLLNIYLKNLSNDTLRNIIEYLEAFNKEKLIIDSIKDFCRFKNSGDLIIFGAYNKEYVVNFENQLGAHGGAGGEQNIPFAVYPESLNFDFSSVNNSCQIYDFLYNNYVV</sequence>
<evidence type="ECO:0008006" key="4">
    <source>
        <dbReference type="Google" id="ProtNLM"/>
    </source>
</evidence>
<dbReference type="EMBL" id="SGBC01000001">
    <property type="protein sequence ID" value="RZD16983.1"/>
    <property type="molecule type" value="Genomic_DNA"/>
</dbReference>
<dbReference type="SUPFAM" id="SSF53649">
    <property type="entry name" value="Alkaline phosphatase-like"/>
    <property type="match status" value="1"/>
</dbReference>